<feature type="compositionally biased region" description="Pro residues" evidence="1">
    <location>
        <begin position="1052"/>
        <end position="1066"/>
    </location>
</feature>
<dbReference type="RefSeq" id="WP_177059706.1">
    <property type="nucleotide sequence ID" value="NZ_JACARY010000022.1"/>
</dbReference>
<feature type="region of interest" description="Disordered" evidence="1">
    <location>
        <begin position="1043"/>
        <end position="1071"/>
    </location>
</feature>
<dbReference type="Proteomes" id="UP000572863">
    <property type="component" value="Unassembled WGS sequence"/>
</dbReference>
<evidence type="ECO:0000313" key="4">
    <source>
        <dbReference type="Proteomes" id="UP000572863"/>
    </source>
</evidence>
<dbReference type="InterPro" id="IPR046673">
    <property type="entry name" value="ToxA_N"/>
</dbReference>
<proteinExistence type="predicted"/>
<feature type="domain" description="Dermonecrotic toxin N-terminal" evidence="2">
    <location>
        <begin position="452"/>
        <end position="726"/>
    </location>
</feature>
<accession>A0ABX2QY03</accession>
<keyword evidence="4" id="KW-1185">Reference proteome</keyword>
<dbReference type="Pfam" id="PF20178">
    <property type="entry name" value="ToxA_N"/>
    <property type="match status" value="1"/>
</dbReference>
<name>A0ABX2QY03_9PSED</name>
<organism evidence="3 4">
    <name type="scientific">Pseudomonas reactans</name>
    <dbReference type="NCBI Taxonomy" id="117680"/>
    <lineage>
        <taxon>Bacteria</taxon>
        <taxon>Pseudomonadati</taxon>
        <taxon>Pseudomonadota</taxon>
        <taxon>Gammaproteobacteria</taxon>
        <taxon>Pseudomonadales</taxon>
        <taxon>Pseudomonadaceae</taxon>
        <taxon>Pseudomonas</taxon>
    </lineage>
</organism>
<evidence type="ECO:0000313" key="3">
    <source>
        <dbReference type="EMBL" id="NWD95390.1"/>
    </source>
</evidence>
<comment type="caution">
    <text evidence="3">The sequence shown here is derived from an EMBL/GenBank/DDBJ whole genome shotgun (WGS) entry which is preliminary data.</text>
</comment>
<reference evidence="3 4" key="1">
    <citation type="submission" date="2020-04" db="EMBL/GenBank/DDBJ databases">
        <title>Molecular characterization of pseudomonads from Agaricus bisporus reveal novel blotch 2 pathogens in Western Europe.</title>
        <authorList>
            <person name="Taparia T."/>
            <person name="Krijger M."/>
            <person name="Haynes E."/>
            <person name="Elpinstone J.G."/>
            <person name="Noble R."/>
            <person name="Van Der Wolf J."/>
        </authorList>
    </citation>
    <scope>NUCLEOTIDE SEQUENCE [LARGE SCALE GENOMIC DNA]</scope>
    <source>
        <strain evidence="3 4">P7774</strain>
    </source>
</reference>
<dbReference type="EMBL" id="JACARY010000022">
    <property type="protein sequence ID" value="NWD95390.1"/>
    <property type="molecule type" value="Genomic_DNA"/>
</dbReference>
<evidence type="ECO:0000259" key="2">
    <source>
        <dbReference type="Pfam" id="PF20178"/>
    </source>
</evidence>
<gene>
    <name evidence="3" type="ORF">HX871_13255</name>
</gene>
<protein>
    <recommendedName>
        <fullName evidence="2">Dermonecrotic toxin N-terminal domain-containing protein</fullName>
    </recommendedName>
</protein>
<sequence>MPSDSLLPAPLILNDTQQQVALREQWLALNRQIVEQFQPPPTFHSFVQHEFEHAFPTLTPGLDVRHGFIQLPQVEAPSPPETVLLPTLLDAVVQRLVGNQPSTYASRMATLLRLPAIGDDLQSLGGVTTAGLDKFLDRLAEGAATYFAAYMDAYWARPRSLADARPQKQWLVHTHTERLAAEAALLATDRLLSPAAQDLFAQVRLYPEAQARQMLRADRPCVCAVALSGDLTLRGAFVLTARDPEQTVVRPVSEVEPVSVRPVDPSMNLGTVLLFLPDTGVEAFDSLASLDRELHRRLNHAVEFAGVLDLLADTEQPQGLALHRQRKGSGQVVYRERLDSPFNYSIESQCQRMLDNFTSTLTRYQAQGEQSEMYHLPKVLDRVMDAGRQFNAIGAVVGREVKKGQAQLKAFLQDALPADKEAWRVAMADYCDQLLNLPDAEGLPSLAQYSDKPALLAYANQQLRIRLMAEYALEIDPDDILVHTKEPYIPPTVAVPGAPAPAPREPGTPLFQHRSRTLTELGLENIGGLDLNFTHFSRLSENTRKKPDEALLPEDLKPSIPYEGLTLQNIKDLVRAANIGQGYEALLKDRLITSPGAVAQKHTYGQVMLRQLRLDAIEAKINGDFLPDRLARGFNWVRVVLDEPVDSDRRERVEGHRILVQHLKLRGQRVRGVLLFCTATVGVGSIVVYTPQASGGRVFHEFANDRLMSDFVMNSSWRDYLLGRVERAFEPHVRAVLKGRGDVSMVSLGRIAHDLFEDAYEVEANVAINDAGAQSRSTHQVNVETGLTVATVAFDVLSMVLPIKIMLPIGLARSLYSVFNAVEALNLGDRVGAAHYFVRSLGELMGALIDGAMGARGGAAGSKPRGLPAEMALGKKPEGVVPLAGWEGKGLYHKASKADGAQHYFLNDGEHWYSILDDGDKLAWRLRDARKLTQYHYAPIRQNASGQWEIGSHPVGGLKGGNPPERQLMDLYPRLDETQARRVFESFNFPAGREVEFQVALVHTLRLKLSTAAFEPYLNVPLLRFEWRLDGIDLPDIPVETSVSVTQRPRPVEPQPGPSRPRPIAPAPEAAPVRPANEQFVECGRAIDVAELEVVDATRKIYRRIAGDGQGQEYIESGQRYFAILPRTPSRPNEVFIRDPGRPAANFLDLEHLLHAGIFNQPRQAQFITGDGLWRISTDVPLKKTLTLYVGEAFPLLTLASQVDVAVTLFNRANPTGLTQLGLNSVVRTLRDWQLWLRAPDTRLADPFSLLPRTPRSADNSLQLVNVLGRYHRLSFRPEPVAVPLFNALPSGIDGRLRTLMSEVVTRCRFDILSGYSHPSELLFRRGVHPRLYWLRLRRVSGDRIAGDQVVSPDVNLMDAPTRNLVAQAQVSNSLVALMGGIQLTTPTASPQIFIIRV</sequence>
<evidence type="ECO:0000256" key="1">
    <source>
        <dbReference type="SAM" id="MobiDB-lite"/>
    </source>
</evidence>